<evidence type="ECO:0000259" key="10">
    <source>
        <dbReference type="PROSITE" id="PS51324"/>
    </source>
</evidence>
<dbReference type="Pfam" id="PF04777">
    <property type="entry name" value="Evr1_Alr"/>
    <property type="match status" value="1"/>
</dbReference>
<dbReference type="EMBL" id="UYYG01001171">
    <property type="protein sequence ID" value="VDN58765.1"/>
    <property type="molecule type" value="Genomic_DNA"/>
</dbReference>
<dbReference type="SUPFAM" id="SSF69000">
    <property type="entry name" value="FAD-dependent thiol oxidase"/>
    <property type="match status" value="1"/>
</dbReference>
<evidence type="ECO:0000313" key="12">
    <source>
        <dbReference type="EMBL" id="VDN58765.1"/>
    </source>
</evidence>
<dbReference type="FunFam" id="1.20.120.310:FF:000005">
    <property type="entry name" value="Sulfhydryl oxidase"/>
    <property type="match status" value="1"/>
</dbReference>
<dbReference type="PANTHER" id="PTHR22897:SF20">
    <property type="entry name" value="SULFHYDRYL OXIDASE"/>
    <property type="match status" value="1"/>
</dbReference>
<dbReference type="PROSITE" id="PS00194">
    <property type="entry name" value="THIOREDOXIN_1"/>
    <property type="match status" value="1"/>
</dbReference>
<keyword evidence="7" id="KW-0325">Glycoprotein</keyword>
<accession>A0A158Q4H5</accession>
<dbReference type="GO" id="GO:0005615">
    <property type="term" value="C:extracellular space"/>
    <property type="evidence" value="ECO:0007669"/>
    <property type="project" value="TreeGrafter"/>
</dbReference>
<evidence type="ECO:0000256" key="4">
    <source>
        <dbReference type="ARBA" id="ARBA00022827"/>
    </source>
</evidence>
<dbReference type="CDD" id="cd02992">
    <property type="entry name" value="PDI_a_QSOX"/>
    <property type="match status" value="1"/>
</dbReference>
<dbReference type="Proteomes" id="UP000274756">
    <property type="component" value="Unassembled WGS sequence"/>
</dbReference>
<dbReference type="WBParaSite" id="DME_0000485501-mRNA-1">
    <property type="protein sequence ID" value="DME_0000485501-mRNA-1"/>
    <property type="gene ID" value="DME_0000485501"/>
</dbReference>
<evidence type="ECO:0000259" key="11">
    <source>
        <dbReference type="PROSITE" id="PS51352"/>
    </source>
</evidence>
<keyword evidence="5 8" id="KW-0560">Oxidoreductase</keyword>
<dbReference type="EC" id="1.8.3.2" evidence="8"/>
<dbReference type="Pfam" id="PF00085">
    <property type="entry name" value="Thioredoxin"/>
    <property type="match status" value="1"/>
</dbReference>
<dbReference type="GO" id="GO:0003756">
    <property type="term" value="F:protein disulfide isomerase activity"/>
    <property type="evidence" value="ECO:0007669"/>
    <property type="project" value="TreeGrafter"/>
</dbReference>
<evidence type="ECO:0000313" key="15">
    <source>
        <dbReference type="WBParaSite" id="DME_0000485501-mRNA-1"/>
    </source>
</evidence>
<feature type="signal peptide" evidence="9">
    <location>
        <begin position="1"/>
        <end position="20"/>
    </location>
</feature>
<evidence type="ECO:0000256" key="5">
    <source>
        <dbReference type="ARBA" id="ARBA00023002"/>
    </source>
</evidence>
<dbReference type="OrthoDB" id="59470at2759"/>
<dbReference type="Proteomes" id="UP000038040">
    <property type="component" value="Unplaced"/>
</dbReference>
<dbReference type="AlphaFoldDB" id="A0A158Q4H5"/>
<keyword evidence="4 8" id="KW-0274">FAD</keyword>
<reference evidence="15" key="1">
    <citation type="submission" date="2016-04" db="UniProtKB">
        <authorList>
            <consortium name="WormBaseParasite"/>
        </authorList>
    </citation>
    <scope>IDENTIFICATION</scope>
</reference>
<name>A0A158Q4H5_DRAME</name>
<evidence type="ECO:0000313" key="13">
    <source>
        <dbReference type="Proteomes" id="UP000038040"/>
    </source>
</evidence>
<sequence>MNSFEIFIFFVILLAKSNEAFKSNFTYHPMGYNPLLYTPGQDPIIHLDQYTFNDTIFQQNHAFVVEFYADWCGHCRAFAPFFRSFAYNIQQWKDVVYVAAINCADEFNQMVCKENEVHGYPMIKYFLRNARSANDAVVLRASHSLAELRGQVAHTILNEYSNYQYPDWPNFVPLVHLTEEMWKYVKPSIIYLAIIFEKFDAVGAQFLLDLNFLRDKVTARRASSNSVPPNLQIGNFPSVVLFQRNQSRPIFISMYGERGLEEGGNANHIQLLLIDASRNHYIPLKLCRALYYVSETDMLKAMRMAIYDEVIKIGDKIQGDDFIALYNFIDLLATHFPVTTFATKLGHNYKSVLKKSSEAQQIFKHLRDELSIRSKEQKIAVNDWIHYFLSFESLYGNPFPVNASWQHCKGSSPEFRGYTCGLWTTFHAITVHAYMNTIAQPMDPLKPLLSIKGWVSSYFGCLHCRRHFIHMTTNLFPMNSQRVRRSKDMVFYLWRAHNIVNRRLHGDSTEDPQFEKRQFPPSFICPLCYSGGQFSRKRVRNFLLKYYGTIVPHRSYISLVIP</sequence>
<evidence type="ECO:0000256" key="1">
    <source>
        <dbReference type="ARBA" id="ARBA00001974"/>
    </source>
</evidence>
<evidence type="ECO:0000256" key="3">
    <source>
        <dbReference type="ARBA" id="ARBA00022729"/>
    </source>
</evidence>
<feature type="chain" id="PRO_5033250256" description="Sulfhydryl oxidase" evidence="9">
    <location>
        <begin position="21"/>
        <end position="562"/>
    </location>
</feature>
<evidence type="ECO:0000256" key="6">
    <source>
        <dbReference type="ARBA" id="ARBA00023157"/>
    </source>
</evidence>
<dbReference type="InterPro" id="IPR042568">
    <property type="entry name" value="QSOX_FAD-bd_sf"/>
</dbReference>
<protein>
    <recommendedName>
        <fullName evidence="8">Sulfhydryl oxidase</fullName>
        <ecNumber evidence="8">1.8.3.2</ecNumber>
    </recommendedName>
</protein>
<dbReference type="Gene3D" id="1.20.120.1960">
    <property type="entry name" value="QSOX sulfhydryl oxidase domain"/>
    <property type="match status" value="1"/>
</dbReference>
<comment type="catalytic activity">
    <reaction evidence="8">
        <text>2 R'C(R)SH + O2 = R'C(R)S-S(R)CR' + H2O2</text>
        <dbReference type="Rhea" id="RHEA:17357"/>
        <dbReference type="ChEBI" id="CHEBI:15379"/>
        <dbReference type="ChEBI" id="CHEBI:16240"/>
        <dbReference type="ChEBI" id="CHEBI:16520"/>
        <dbReference type="ChEBI" id="CHEBI:17412"/>
        <dbReference type="EC" id="1.8.3.2"/>
    </reaction>
</comment>
<dbReference type="InterPro" id="IPR017937">
    <property type="entry name" value="Thioredoxin_CS"/>
</dbReference>
<dbReference type="InterPro" id="IPR039798">
    <property type="entry name" value="Sulfhydryl_oxidase"/>
</dbReference>
<feature type="domain" description="Thioredoxin" evidence="11">
    <location>
        <begin position="27"/>
        <end position="180"/>
    </location>
</feature>
<gene>
    <name evidence="12" type="ORF">DME_LOCUS8738</name>
</gene>
<evidence type="ECO:0000256" key="8">
    <source>
        <dbReference type="RuleBase" id="RU371123"/>
    </source>
</evidence>
<keyword evidence="6" id="KW-1015">Disulfide bond</keyword>
<dbReference type="PROSITE" id="PS51324">
    <property type="entry name" value="ERV_ALR"/>
    <property type="match status" value="1"/>
</dbReference>
<evidence type="ECO:0000313" key="14">
    <source>
        <dbReference type="Proteomes" id="UP000274756"/>
    </source>
</evidence>
<keyword evidence="2 8" id="KW-0285">Flavoprotein</keyword>
<dbReference type="InterPro" id="IPR036774">
    <property type="entry name" value="ERV/ALR_sulphydryl_oxid_sf"/>
</dbReference>
<dbReference type="Gene3D" id="1.20.120.310">
    <property type="entry name" value="ERV/ALR sulfhydryl oxidase domain"/>
    <property type="match status" value="1"/>
</dbReference>
<dbReference type="Gene3D" id="3.40.30.10">
    <property type="entry name" value="Glutaredoxin"/>
    <property type="match status" value="2"/>
</dbReference>
<dbReference type="PROSITE" id="PS51352">
    <property type="entry name" value="THIOREDOXIN_2"/>
    <property type="match status" value="1"/>
</dbReference>
<evidence type="ECO:0000256" key="2">
    <source>
        <dbReference type="ARBA" id="ARBA00022630"/>
    </source>
</evidence>
<reference evidence="12 14" key="2">
    <citation type="submission" date="2018-11" db="EMBL/GenBank/DDBJ databases">
        <authorList>
            <consortium name="Pathogen Informatics"/>
        </authorList>
    </citation>
    <scope>NUCLEOTIDE SEQUENCE [LARGE SCALE GENOMIC DNA]</scope>
</reference>
<dbReference type="GO" id="GO:0016971">
    <property type="term" value="F:flavin-dependent sulfhydryl oxidase activity"/>
    <property type="evidence" value="ECO:0007669"/>
    <property type="project" value="InterPro"/>
</dbReference>
<keyword evidence="3 9" id="KW-0732">Signal</keyword>
<dbReference type="InterPro" id="IPR013766">
    <property type="entry name" value="Thioredoxin_domain"/>
</dbReference>
<evidence type="ECO:0000256" key="7">
    <source>
        <dbReference type="ARBA" id="ARBA00023180"/>
    </source>
</evidence>
<dbReference type="InterPro" id="IPR036249">
    <property type="entry name" value="Thioredoxin-like_sf"/>
</dbReference>
<organism evidence="13 15">
    <name type="scientific">Dracunculus medinensis</name>
    <name type="common">Guinea worm</name>
    <dbReference type="NCBI Taxonomy" id="318479"/>
    <lineage>
        <taxon>Eukaryota</taxon>
        <taxon>Metazoa</taxon>
        <taxon>Ecdysozoa</taxon>
        <taxon>Nematoda</taxon>
        <taxon>Chromadorea</taxon>
        <taxon>Rhabditida</taxon>
        <taxon>Spirurina</taxon>
        <taxon>Dracunculoidea</taxon>
        <taxon>Dracunculidae</taxon>
        <taxon>Dracunculus</taxon>
    </lineage>
</organism>
<proteinExistence type="predicted"/>
<feature type="domain" description="ERV/ALR sulfhydryl oxidase" evidence="10">
    <location>
        <begin position="411"/>
        <end position="518"/>
    </location>
</feature>
<dbReference type="InterPro" id="IPR017905">
    <property type="entry name" value="ERV/ALR_sulphydryl_oxidase"/>
</dbReference>
<comment type="cofactor">
    <cofactor evidence="1 8">
        <name>FAD</name>
        <dbReference type="ChEBI" id="CHEBI:57692"/>
    </cofactor>
</comment>
<dbReference type="GO" id="GO:0000139">
    <property type="term" value="C:Golgi membrane"/>
    <property type="evidence" value="ECO:0007669"/>
    <property type="project" value="TreeGrafter"/>
</dbReference>
<evidence type="ECO:0000256" key="9">
    <source>
        <dbReference type="SAM" id="SignalP"/>
    </source>
</evidence>
<keyword evidence="14" id="KW-1185">Reference proteome</keyword>
<dbReference type="GO" id="GO:0006457">
    <property type="term" value="P:protein folding"/>
    <property type="evidence" value="ECO:0007669"/>
    <property type="project" value="TreeGrafter"/>
</dbReference>
<dbReference type="STRING" id="318479.A0A158Q4H5"/>
<dbReference type="SUPFAM" id="SSF52833">
    <property type="entry name" value="Thioredoxin-like"/>
    <property type="match status" value="1"/>
</dbReference>
<dbReference type="PANTHER" id="PTHR22897">
    <property type="entry name" value="QUIESCIN Q6-RELATED SULFHYDRYL OXIDASE"/>
    <property type="match status" value="1"/>
</dbReference>